<protein>
    <submittedName>
        <fullName evidence="1">Uncharacterized protein</fullName>
    </submittedName>
</protein>
<name>A0A7D5L8I7_9EURY</name>
<dbReference type="EMBL" id="CP058579">
    <property type="protein sequence ID" value="QLG60255.1"/>
    <property type="molecule type" value="Genomic_DNA"/>
</dbReference>
<keyword evidence="2" id="KW-1185">Reference proteome</keyword>
<dbReference type="RefSeq" id="WP_179266841.1">
    <property type="nucleotide sequence ID" value="NZ_CP058579.1"/>
</dbReference>
<organism evidence="1 2">
    <name type="scientific">Halorarum salinum</name>
    <dbReference type="NCBI Taxonomy" id="2743089"/>
    <lineage>
        <taxon>Archaea</taxon>
        <taxon>Methanobacteriati</taxon>
        <taxon>Methanobacteriota</taxon>
        <taxon>Stenosarchaea group</taxon>
        <taxon>Halobacteria</taxon>
        <taxon>Halobacteriales</taxon>
        <taxon>Haloferacaceae</taxon>
        <taxon>Halorarum</taxon>
    </lineage>
</organism>
<dbReference type="KEGG" id="halu:HUG12_00125"/>
<dbReference type="AlphaFoldDB" id="A0A7D5L8I7"/>
<sequence>MVSLPSSTQTVLVELEAERIGEVARPSRGENDVLHVVPVAIGPDREASVGGFGVGDFLSLVPISSARIDMMASRFEEVIVTDVPDPEMVEQVNAVQPRAIGWSSSSSSVIGHIGYSAAR</sequence>
<accession>A0A7D5L8I7</accession>
<proteinExistence type="predicted"/>
<reference evidence="1 2" key="1">
    <citation type="submission" date="2020-06" db="EMBL/GenBank/DDBJ databases">
        <title>NJ-3-1, isolated from saline soil.</title>
        <authorList>
            <person name="Cui H.L."/>
            <person name="Shi X."/>
        </authorList>
    </citation>
    <scope>NUCLEOTIDE SEQUENCE [LARGE SCALE GENOMIC DNA]</scope>
    <source>
        <strain evidence="1 2">NJ-3-1</strain>
    </source>
</reference>
<gene>
    <name evidence="1" type="ORF">HUG12_00125</name>
</gene>
<dbReference type="Proteomes" id="UP000509626">
    <property type="component" value="Chromosome"/>
</dbReference>
<evidence type="ECO:0000313" key="1">
    <source>
        <dbReference type="EMBL" id="QLG60255.1"/>
    </source>
</evidence>
<dbReference type="GeneID" id="56035818"/>
<evidence type="ECO:0000313" key="2">
    <source>
        <dbReference type="Proteomes" id="UP000509626"/>
    </source>
</evidence>